<keyword evidence="11" id="KW-1185">Reference proteome</keyword>
<evidence type="ECO:0000256" key="6">
    <source>
        <dbReference type="PROSITE-ProRule" id="PRU10141"/>
    </source>
</evidence>
<dbReference type="InterPro" id="IPR049052">
    <property type="entry name" value="nSTAND1"/>
</dbReference>
<evidence type="ECO:0000256" key="5">
    <source>
        <dbReference type="PROSITE-ProRule" id="PRU00221"/>
    </source>
</evidence>
<dbReference type="RefSeq" id="WP_237378470.1">
    <property type="nucleotide sequence ID" value="NZ_CP071793.1"/>
</dbReference>
<protein>
    <submittedName>
        <fullName evidence="10">Protein kinase</fullName>
    </submittedName>
</protein>
<feature type="repeat" description="WD" evidence="5">
    <location>
        <begin position="1792"/>
        <end position="1826"/>
    </location>
</feature>
<evidence type="ECO:0000256" key="7">
    <source>
        <dbReference type="SAM" id="Coils"/>
    </source>
</evidence>
<accession>A0A8A4TFF0</accession>
<dbReference type="GO" id="GO:0004672">
    <property type="term" value="F:protein kinase activity"/>
    <property type="evidence" value="ECO:0007669"/>
    <property type="project" value="InterPro"/>
</dbReference>
<keyword evidence="4 6" id="KW-0067">ATP-binding</keyword>
<keyword evidence="10" id="KW-0418">Kinase</keyword>
<feature type="repeat" description="WD" evidence="5">
    <location>
        <begin position="1911"/>
        <end position="1952"/>
    </location>
</feature>
<keyword evidence="10" id="KW-0808">Transferase</keyword>
<dbReference type="Gene3D" id="2.130.10.10">
    <property type="entry name" value="YVTN repeat-like/Quinoprotein amine dehydrogenase"/>
    <property type="match status" value="6"/>
</dbReference>
<dbReference type="PROSITE" id="PS50011">
    <property type="entry name" value="PROTEIN_KINASE_DOM"/>
    <property type="match status" value="1"/>
</dbReference>
<dbReference type="Pfam" id="PF00400">
    <property type="entry name" value="WD40"/>
    <property type="match status" value="8"/>
</dbReference>
<dbReference type="InterPro" id="IPR027417">
    <property type="entry name" value="P-loop_NTPase"/>
</dbReference>
<sequence length="2115" mass="233734">MDVERERRIIELCREAENVDPENLNAWLHAQVGDDSDIVAEVKEYLDLMDVDGYTDPLDDMFAASAGSATATEASTPMTRLTTEGQVAQHTYLGSRIGPYVLERELGRGGMGAVYLGRRDDDELTMSVAVKLIQARMASPDLVARFRRERQVLADLKHPHIAMLLDAGTVTEGFPYFIMEFIEGQTIDAWCKARSPSLTDLLQLFRKVLSAVGFAHASGIVHRDIKPGNLMVTQGASDTHPEPKLLDFGIAAFSHELEGQSGLSPMTPEYASPEQQAGRPVNQTADIYALGLVLLQLLCGVSPAHMGRSPQHMISRLMSEGRRREPDSEPDNENEADPSHTAETEPAHETVPEALGYVLRTATEWDPEQRYPDAEAMIRDLDRVLAILPNAAKSATATERSFDALMWYHPTERMRVRDLVDRLRETGSIEVWEESERVPADGDPLHARLAALDETHTCLVCLGSTDDQPWKHEPAIRDALAFRAQSLRIVPILLPGAPFPEKQSRLPSFLRERTWFTFPEGFHAGGIERLRATIREARLEAEAPAEPTGVCPFRGLQVFREQDAAIFFGRESITQRLLQKMAQERFCALLGPSGSGKSSIVQAGVLPVLRRRDQAILLITPTQNPLEELTFALQRLFVQAGMDIAAASLKERIEQDPAAGGFIGHELVSAGPWCGLVLVIDQFEEVFSLAKNQAKTAAFIEVLCRMVDAPEAAVKILVTMRSDFLGKCAAYPDLNTHFLESSLQVPPMKREDYARAIAAPTRLAGLRLEEGLLDRILDDVAEHPSDLPLLEHALLELYERQRDGTMTQAAYDEIGGIQGALTKRADAEYAVLDQTARATLRKMFVLCLIQPGEGTRDTRRRATREELLAVGPSSNDAEALVQRWTDARLLTAYRDTERGRDLVDVAHEALIGNWQPIAAWMTEDRETARLLDRLRQNAHLWDQGGRGEDLLLRGGPLEQMKELVDREERHLGTLEKSYVAEGVELAAREARAKEAAAARLKRRRNQAFAATVLALLLAALALNAFFQASRAKERAEAAQQVAERERLESNLSLAHMYDQKSQAALDQQNPTESWLYTLAALSMEVPAGTNLPSAVGRLSHPAMVDAARLMWTSPAHYGVRRAAFGDDGRVLALAGGDHDIHLMDLHHGGQAGVLTGHQLPIRALAFRPGKEENTPQLLASAGDDRSLLLWRPTFRSGHSQDPIHNLDHGEPVVDLAWSPDGRFLVSLAESGTLRIWRFDGDHFVPEQPRIVPPRTNGPATALAISEDGSLAAWASAAGSLQIDGIAEPDFKTITSGDHGPISDVCAMNDAWFVSHEDGSLFQWDYSGGKRERLDFHRSGQPATLAPFPDGKRLAIFDTSGGLSIWDVPHRTRLAGGEPLSITAHEMNGDIPSRLKDLDMGFQLAVHPDGTFLSVTGGDWSLWDVAQGRPAAKLAGHAGSNMSSALSKDGRLLAVGTSERQVDLWNVTNGTKLGQLSGHPSEVLNVSFSPDDRFLASGCFDGFIKFWSVDRRALLGTLSFEAGNLNHALISPDGRYLIAGGSRGILQIWSMQAIFEAFQRPGETPTKPTKVPYETLQAHQSDIMKIAFSSDGRYLASSSFHGFTTVWNLRDRTPLLEADDNLGTVYHTALSPNGALMVNAVNEKAFTIWDVAKGERIHRIPYSAQVYLSTFSPDGTMLATVGNDDVIRLWSTSNWRLEMVMAGKISAISNLLFSPDASTLIAVAESGSIQTWDLEQRPIPNALDLPFGQLTDMVFSPDAHWLATVDETQRVTIWSLKERRPHQILPGHGGKTIMQMSFSPDGSLLATASADRTIKIWDRQQGRELFSLEGHADTVEDVTFTPDGRTLASSSADGQIILWDPREGTETGRLPGHDTQIIDIGFSSDGHFLLSWTPYGEVFVWDVAKRALVASYQDVRSGVEGADLSPDDRIVAIGNSDGLVKLWDIGTQKVKTILPGQDENYAWVSFIQQGERLITHSFDGYFRLWNPATRRALAEIKRGTPTFPFFALMPGDKVLATNNPDGSVVFLDLTKLETYQKQSESRQTMNQWLHRSLFYFGYRLDGVGLVPAPHYEMEPIGDFRFAEPPPNQDLTRPKRFDLDLLRRLVPDGLQRPAERE</sequence>
<dbReference type="Gene3D" id="1.10.510.10">
    <property type="entry name" value="Transferase(Phosphotransferase) domain 1"/>
    <property type="match status" value="1"/>
</dbReference>
<proteinExistence type="predicted"/>
<evidence type="ECO:0000256" key="4">
    <source>
        <dbReference type="ARBA" id="ARBA00022840"/>
    </source>
</evidence>
<evidence type="ECO:0000259" key="9">
    <source>
        <dbReference type="PROSITE" id="PS50011"/>
    </source>
</evidence>
<feature type="region of interest" description="Disordered" evidence="8">
    <location>
        <begin position="319"/>
        <end position="351"/>
    </location>
</feature>
<dbReference type="InterPro" id="IPR008271">
    <property type="entry name" value="Ser/Thr_kinase_AS"/>
</dbReference>
<dbReference type="SUPFAM" id="SSF56112">
    <property type="entry name" value="Protein kinase-like (PK-like)"/>
    <property type="match status" value="1"/>
</dbReference>
<dbReference type="InterPro" id="IPR011009">
    <property type="entry name" value="Kinase-like_dom_sf"/>
</dbReference>
<keyword evidence="7" id="KW-0175">Coiled coil</keyword>
<gene>
    <name evidence="10" type="ORF">J3U87_24825</name>
</gene>
<evidence type="ECO:0000313" key="10">
    <source>
        <dbReference type="EMBL" id="QTD48819.1"/>
    </source>
</evidence>
<reference evidence="10" key="1">
    <citation type="submission" date="2021-03" db="EMBL/GenBank/DDBJ databases">
        <title>Acanthopleuribacteraceae sp. M133.</title>
        <authorList>
            <person name="Wang G."/>
        </authorList>
    </citation>
    <scope>NUCLEOTIDE SEQUENCE</scope>
    <source>
        <strain evidence="10">M133</strain>
    </source>
</reference>
<feature type="domain" description="Protein kinase" evidence="9">
    <location>
        <begin position="100"/>
        <end position="385"/>
    </location>
</feature>
<dbReference type="PROSITE" id="PS00107">
    <property type="entry name" value="PROTEIN_KINASE_ATP"/>
    <property type="match status" value="1"/>
</dbReference>
<feature type="repeat" description="WD" evidence="5">
    <location>
        <begin position="1575"/>
        <end position="1616"/>
    </location>
</feature>
<dbReference type="PANTHER" id="PTHR19879">
    <property type="entry name" value="TRANSCRIPTION INITIATION FACTOR TFIID"/>
    <property type="match status" value="1"/>
</dbReference>
<keyword evidence="2" id="KW-0677">Repeat</keyword>
<dbReference type="InterPro" id="IPR017441">
    <property type="entry name" value="Protein_kinase_ATP_BS"/>
</dbReference>
<dbReference type="InterPro" id="IPR036322">
    <property type="entry name" value="WD40_repeat_dom_sf"/>
</dbReference>
<organism evidence="10 11">
    <name type="scientific">Sulfidibacter corallicola</name>
    <dbReference type="NCBI Taxonomy" id="2818388"/>
    <lineage>
        <taxon>Bacteria</taxon>
        <taxon>Pseudomonadati</taxon>
        <taxon>Acidobacteriota</taxon>
        <taxon>Holophagae</taxon>
        <taxon>Acanthopleuribacterales</taxon>
        <taxon>Acanthopleuribacteraceae</taxon>
        <taxon>Sulfidibacter</taxon>
    </lineage>
</organism>
<dbReference type="PANTHER" id="PTHR19879:SF9">
    <property type="entry name" value="TRANSCRIPTION INITIATION FACTOR TFIID SUBUNIT 5"/>
    <property type="match status" value="1"/>
</dbReference>
<keyword evidence="3 6" id="KW-0547">Nucleotide-binding</keyword>
<dbReference type="PROSITE" id="PS50294">
    <property type="entry name" value="WD_REPEATS_REGION"/>
    <property type="match status" value="7"/>
</dbReference>
<dbReference type="GO" id="GO:0005524">
    <property type="term" value="F:ATP binding"/>
    <property type="evidence" value="ECO:0007669"/>
    <property type="project" value="UniProtKB-UniRule"/>
</dbReference>
<dbReference type="InterPro" id="IPR000719">
    <property type="entry name" value="Prot_kinase_dom"/>
</dbReference>
<feature type="repeat" description="WD" evidence="5">
    <location>
        <begin position="1869"/>
        <end position="1910"/>
    </location>
</feature>
<evidence type="ECO:0000256" key="1">
    <source>
        <dbReference type="ARBA" id="ARBA00022574"/>
    </source>
</evidence>
<feature type="repeat" description="WD" evidence="5">
    <location>
        <begin position="1205"/>
        <end position="1236"/>
    </location>
</feature>
<feature type="repeat" description="WD" evidence="5">
    <location>
        <begin position="1658"/>
        <end position="1699"/>
    </location>
</feature>
<dbReference type="SMART" id="SM00220">
    <property type="entry name" value="S_TKc"/>
    <property type="match status" value="1"/>
</dbReference>
<evidence type="ECO:0000256" key="2">
    <source>
        <dbReference type="ARBA" id="ARBA00022737"/>
    </source>
</evidence>
<feature type="repeat" description="WD" evidence="5">
    <location>
        <begin position="1433"/>
        <end position="1474"/>
    </location>
</feature>
<feature type="binding site" evidence="6">
    <location>
        <position position="131"/>
    </location>
    <ligand>
        <name>ATP</name>
        <dbReference type="ChEBI" id="CHEBI:30616"/>
    </ligand>
</feature>
<dbReference type="InterPro" id="IPR001680">
    <property type="entry name" value="WD40_rpt"/>
</dbReference>
<dbReference type="CDD" id="cd00200">
    <property type="entry name" value="WD40"/>
    <property type="match status" value="2"/>
</dbReference>
<feature type="repeat" description="WD" evidence="5">
    <location>
        <begin position="1827"/>
        <end position="1868"/>
    </location>
</feature>
<name>A0A8A4TFF0_SULCO</name>
<feature type="repeat" description="WD" evidence="5">
    <location>
        <begin position="1475"/>
        <end position="1516"/>
    </location>
</feature>
<dbReference type="Pfam" id="PF00069">
    <property type="entry name" value="Pkinase"/>
    <property type="match status" value="1"/>
</dbReference>
<dbReference type="PROSITE" id="PS50082">
    <property type="entry name" value="WD_REPEATS_2"/>
    <property type="match status" value="12"/>
</dbReference>
<dbReference type="PROSITE" id="PS00678">
    <property type="entry name" value="WD_REPEATS_1"/>
    <property type="match status" value="1"/>
</dbReference>
<dbReference type="CDD" id="cd14014">
    <property type="entry name" value="STKc_PknB_like"/>
    <property type="match status" value="1"/>
</dbReference>
<dbReference type="Pfam" id="PF20703">
    <property type="entry name" value="nSTAND1"/>
    <property type="match status" value="1"/>
</dbReference>
<feature type="repeat" description="WD" evidence="5">
    <location>
        <begin position="1154"/>
        <end position="1190"/>
    </location>
</feature>
<feature type="compositionally biased region" description="Basic and acidic residues" evidence="8">
    <location>
        <begin position="337"/>
        <end position="351"/>
    </location>
</feature>
<keyword evidence="1 5" id="KW-0853">WD repeat</keyword>
<dbReference type="KEGG" id="scor:J3U87_24825"/>
<evidence type="ECO:0000313" key="11">
    <source>
        <dbReference type="Proteomes" id="UP000663929"/>
    </source>
</evidence>
<feature type="repeat" description="WD" evidence="5">
    <location>
        <begin position="1700"/>
        <end position="1734"/>
    </location>
</feature>
<dbReference type="EMBL" id="CP071793">
    <property type="protein sequence ID" value="QTD48819.1"/>
    <property type="molecule type" value="Genomic_DNA"/>
</dbReference>
<evidence type="ECO:0000256" key="8">
    <source>
        <dbReference type="SAM" id="MobiDB-lite"/>
    </source>
</evidence>
<dbReference type="InterPro" id="IPR015943">
    <property type="entry name" value="WD40/YVTN_repeat-like_dom_sf"/>
</dbReference>
<dbReference type="SUPFAM" id="SSF52540">
    <property type="entry name" value="P-loop containing nucleoside triphosphate hydrolases"/>
    <property type="match status" value="1"/>
</dbReference>
<dbReference type="InterPro" id="IPR019775">
    <property type="entry name" value="WD40_repeat_CS"/>
</dbReference>
<dbReference type="PROSITE" id="PS00108">
    <property type="entry name" value="PROTEIN_KINASE_ST"/>
    <property type="match status" value="1"/>
</dbReference>
<feature type="repeat" description="WD" evidence="5">
    <location>
        <begin position="1617"/>
        <end position="1658"/>
    </location>
</feature>
<dbReference type="SUPFAM" id="SSF50978">
    <property type="entry name" value="WD40 repeat-like"/>
    <property type="match status" value="3"/>
</dbReference>
<dbReference type="Proteomes" id="UP000663929">
    <property type="component" value="Chromosome"/>
</dbReference>
<feature type="coiled-coil region" evidence="7">
    <location>
        <begin position="957"/>
        <end position="1003"/>
    </location>
</feature>
<dbReference type="SMART" id="SM00320">
    <property type="entry name" value="WD40"/>
    <property type="match status" value="19"/>
</dbReference>
<evidence type="ECO:0000256" key="3">
    <source>
        <dbReference type="ARBA" id="ARBA00022741"/>
    </source>
</evidence>